<reference evidence="1 2" key="1">
    <citation type="submission" date="2023-01" db="EMBL/GenBank/DDBJ databases">
        <title>Cultivation and genomic characterization of new, ubiquitous marine nitrite-oxidizing bacteria from the Nitrospirales.</title>
        <authorList>
            <person name="Mueller A.J."/>
            <person name="Daebeler A."/>
            <person name="Herbold C.W."/>
            <person name="Kirkegaard R.H."/>
            <person name="Daims H."/>
        </authorList>
    </citation>
    <scope>NUCLEOTIDE SEQUENCE [LARGE SCALE GENOMIC DNA]</scope>
    <source>
        <strain evidence="1 2">VA</strain>
    </source>
</reference>
<dbReference type="RefSeq" id="WP_312640909.1">
    <property type="nucleotide sequence ID" value="NZ_CP116967.1"/>
</dbReference>
<dbReference type="KEGG" id="nall:PP769_13370"/>
<dbReference type="PANTHER" id="PTHR35792:SF2">
    <property type="entry name" value="GENERAL STRESS PROTEIN"/>
    <property type="match status" value="1"/>
</dbReference>
<dbReference type="EMBL" id="CP116967">
    <property type="protein sequence ID" value="WNM56962.1"/>
    <property type="molecule type" value="Genomic_DNA"/>
</dbReference>
<dbReference type="Proteomes" id="UP001302719">
    <property type="component" value="Chromosome"/>
</dbReference>
<dbReference type="InterPro" id="IPR024623">
    <property type="entry name" value="YtxH"/>
</dbReference>
<keyword evidence="2" id="KW-1185">Reference proteome</keyword>
<dbReference type="PANTHER" id="PTHR35792">
    <property type="entry name" value="GENERAL STRESS PROTEIN"/>
    <property type="match status" value="1"/>
</dbReference>
<gene>
    <name evidence="1" type="ORF">PP769_13370</name>
</gene>
<sequence>MKWMSSGCAIGTMAFVSGLTLGIAAGLLWAPQSGKRTREDLHDLASDTLDQAEDWLDNTKETVDDFVKRGKAAVMGA</sequence>
<organism evidence="1 2">
    <name type="scientific">Candidatus Nitrospira allomarina</name>
    <dbReference type="NCBI Taxonomy" id="3020900"/>
    <lineage>
        <taxon>Bacteria</taxon>
        <taxon>Pseudomonadati</taxon>
        <taxon>Nitrospirota</taxon>
        <taxon>Nitrospiria</taxon>
        <taxon>Nitrospirales</taxon>
        <taxon>Nitrospiraceae</taxon>
        <taxon>Nitrospira</taxon>
    </lineage>
</organism>
<name>A0AA96G9M0_9BACT</name>
<dbReference type="Pfam" id="PF12732">
    <property type="entry name" value="YtxH"/>
    <property type="match status" value="1"/>
</dbReference>
<evidence type="ECO:0000313" key="2">
    <source>
        <dbReference type="Proteomes" id="UP001302719"/>
    </source>
</evidence>
<evidence type="ECO:0000313" key="1">
    <source>
        <dbReference type="EMBL" id="WNM56962.1"/>
    </source>
</evidence>
<accession>A0AA96G9M0</accession>
<proteinExistence type="predicted"/>
<protein>
    <submittedName>
        <fullName evidence="1">YtxH domain-containing protein</fullName>
    </submittedName>
</protein>
<dbReference type="InterPro" id="IPR052928">
    <property type="entry name" value="Desiccation-related_membrane"/>
</dbReference>
<dbReference type="AlphaFoldDB" id="A0AA96G9M0"/>